<gene>
    <name evidence="2" type="ORF">NNL38_08410</name>
</gene>
<evidence type="ECO:0000313" key="3">
    <source>
        <dbReference type="Proteomes" id="UP001057998"/>
    </source>
</evidence>
<dbReference type="InterPro" id="IPR046537">
    <property type="entry name" value="DUF6602"/>
</dbReference>
<dbReference type="Proteomes" id="UP001057998">
    <property type="component" value="Chromosome 1"/>
</dbReference>
<dbReference type="CDD" id="cd21173">
    <property type="entry name" value="NucC-like"/>
    <property type="match status" value="1"/>
</dbReference>
<evidence type="ECO:0000259" key="1">
    <source>
        <dbReference type="Pfam" id="PF20247"/>
    </source>
</evidence>
<dbReference type="EMBL" id="CP101508">
    <property type="protein sequence ID" value="UTV26403.1"/>
    <property type="molecule type" value="Genomic_DNA"/>
</dbReference>
<dbReference type="RefSeq" id="WP_255387615.1">
    <property type="nucleotide sequence ID" value="NZ_CP101508.1"/>
</dbReference>
<organism evidence="2 3">
    <name type="scientific">Photobacterium atrarenae</name>
    <dbReference type="NCBI Taxonomy" id="865757"/>
    <lineage>
        <taxon>Bacteria</taxon>
        <taxon>Pseudomonadati</taxon>
        <taxon>Pseudomonadota</taxon>
        <taxon>Gammaproteobacteria</taxon>
        <taxon>Vibrionales</taxon>
        <taxon>Vibrionaceae</taxon>
        <taxon>Photobacterium</taxon>
    </lineage>
</organism>
<reference evidence="2" key="1">
    <citation type="submission" date="2022-07" db="EMBL/GenBank/DDBJ databases">
        <title>Genome sequencing of Photobacterium atrarenae GJH2-4.</title>
        <authorList>
            <person name="Park S.-J."/>
        </authorList>
    </citation>
    <scope>NUCLEOTIDE SEQUENCE</scope>
    <source>
        <strain evidence="2">GJH2-4</strain>
    </source>
</reference>
<feature type="domain" description="DUF6602" evidence="1">
    <location>
        <begin position="31"/>
        <end position="133"/>
    </location>
</feature>
<evidence type="ECO:0000313" key="2">
    <source>
        <dbReference type="EMBL" id="UTV26403.1"/>
    </source>
</evidence>
<protein>
    <recommendedName>
        <fullName evidence="1">DUF6602 domain-containing protein</fullName>
    </recommendedName>
</protein>
<proteinExistence type="predicted"/>
<keyword evidence="3" id="KW-1185">Reference proteome</keyword>
<name>A0ABY5GBU5_9GAMM</name>
<accession>A0ABY5GBU5</accession>
<dbReference type="Pfam" id="PF20247">
    <property type="entry name" value="DUF6602"/>
    <property type="match status" value="1"/>
</dbReference>
<sequence length="283" mass="32367">MASNVYRELLIQNINKLIQHYESSESIFRDNNNKMYHSGEFGEYREYAVEELLSLCLPQNFGVTRGFIITRDNLISTQCDLIIYDKGSCPRLVDSSYKKFIPVEAVVAIGEVKSQIRTSLEMSEILDKMARNKALKSLSSTTRITKKVYAPDEDNGRSFDSSYFRHDAIFSFVICKSFSPMPENGFDYSEDIDMSNKHNFIASLNSGHCSYFASPTWSLGYGTHNYHYPHTKREAHEQEFKAPIQDEVPLAIGLLVSALYNHCKVATLVDFDPVEYIATNIRR</sequence>